<sequence length="201" mass="21656">MGLSSEPGCPESRLPPRVQPAPYTDRLGTLGPFGDGLLDQPRLLFQAKSFQPRQGPSDSRAFPFLGRPFPAERRPSSPPACALPAVRPKWKGVGWRQVPGSRHHGGPGTRVPSPASSSTQRIFPSSSERPFRGVSPPVPAGRHPLRPLLRLRLGPAASLPRRWPVPAGSCATALSSPLRWGAKDGPRRARGYSPQQVRLPG</sequence>
<proteinExistence type="predicted"/>
<feature type="compositionally biased region" description="Polar residues" evidence="1">
    <location>
        <begin position="48"/>
        <end position="57"/>
    </location>
</feature>
<feature type="compositionally biased region" description="Polar residues" evidence="1">
    <location>
        <begin position="114"/>
        <end position="128"/>
    </location>
</feature>
<comment type="caution">
    <text evidence="2">The sequence shown here is derived from an EMBL/GenBank/DDBJ whole genome shotgun (WGS) entry which is preliminary data.</text>
</comment>
<dbReference type="AlphaFoldDB" id="A0AAV7UQW3"/>
<dbReference type="Proteomes" id="UP001066276">
    <property type="component" value="Chromosome 2_2"/>
</dbReference>
<dbReference type="EMBL" id="JANPWB010000004">
    <property type="protein sequence ID" value="KAJ1191433.1"/>
    <property type="molecule type" value="Genomic_DNA"/>
</dbReference>
<name>A0AAV7UQW3_PLEWA</name>
<accession>A0AAV7UQW3</accession>
<gene>
    <name evidence="2" type="ORF">NDU88_000749</name>
</gene>
<feature type="region of interest" description="Disordered" evidence="1">
    <location>
        <begin position="1"/>
        <end position="144"/>
    </location>
</feature>
<reference evidence="2" key="1">
    <citation type="journal article" date="2022" name="bioRxiv">
        <title>Sequencing and chromosome-scale assembly of the giantPleurodeles waltlgenome.</title>
        <authorList>
            <person name="Brown T."/>
            <person name="Elewa A."/>
            <person name="Iarovenko S."/>
            <person name="Subramanian E."/>
            <person name="Araus A.J."/>
            <person name="Petzold A."/>
            <person name="Susuki M."/>
            <person name="Suzuki K.-i.T."/>
            <person name="Hayashi T."/>
            <person name="Toyoda A."/>
            <person name="Oliveira C."/>
            <person name="Osipova E."/>
            <person name="Leigh N.D."/>
            <person name="Simon A."/>
            <person name="Yun M.H."/>
        </authorList>
    </citation>
    <scope>NUCLEOTIDE SEQUENCE</scope>
    <source>
        <strain evidence="2">20211129_DDA</strain>
        <tissue evidence="2">Liver</tissue>
    </source>
</reference>
<keyword evidence="3" id="KW-1185">Reference proteome</keyword>
<feature type="region of interest" description="Disordered" evidence="1">
    <location>
        <begin position="176"/>
        <end position="201"/>
    </location>
</feature>
<protein>
    <recommendedName>
        <fullName evidence="4">Basic proline-rich protein-like</fullName>
    </recommendedName>
</protein>
<evidence type="ECO:0000313" key="2">
    <source>
        <dbReference type="EMBL" id="KAJ1191433.1"/>
    </source>
</evidence>
<evidence type="ECO:0008006" key="4">
    <source>
        <dbReference type="Google" id="ProtNLM"/>
    </source>
</evidence>
<evidence type="ECO:0000313" key="3">
    <source>
        <dbReference type="Proteomes" id="UP001066276"/>
    </source>
</evidence>
<evidence type="ECO:0000256" key="1">
    <source>
        <dbReference type="SAM" id="MobiDB-lite"/>
    </source>
</evidence>
<organism evidence="2 3">
    <name type="scientific">Pleurodeles waltl</name>
    <name type="common">Iberian ribbed newt</name>
    <dbReference type="NCBI Taxonomy" id="8319"/>
    <lineage>
        <taxon>Eukaryota</taxon>
        <taxon>Metazoa</taxon>
        <taxon>Chordata</taxon>
        <taxon>Craniata</taxon>
        <taxon>Vertebrata</taxon>
        <taxon>Euteleostomi</taxon>
        <taxon>Amphibia</taxon>
        <taxon>Batrachia</taxon>
        <taxon>Caudata</taxon>
        <taxon>Salamandroidea</taxon>
        <taxon>Salamandridae</taxon>
        <taxon>Pleurodelinae</taxon>
        <taxon>Pleurodeles</taxon>
    </lineage>
</organism>